<dbReference type="STRING" id="1232683.ADIMK_1312"/>
<proteinExistence type="inferred from homology"/>
<evidence type="ECO:0000256" key="1">
    <source>
        <dbReference type="ARBA" id="ARBA00007228"/>
    </source>
</evidence>
<accession>A0A081G254</accession>
<comment type="subunit">
    <text evidence="5">Homodimer.</text>
</comment>
<dbReference type="EC" id="2.1.1.200" evidence="5"/>
<evidence type="ECO:0000256" key="3">
    <source>
        <dbReference type="ARBA" id="ARBA00022679"/>
    </source>
</evidence>
<keyword evidence="3 7" id="KW-0808">Transferase</keyword>
<dbReference type="Pfam" id="PF00588">
    <property type="entry name" value="SpoU_methylase"/>
    <property type="match status" value="1"/>
</dbReference>
<dbReference type="GO" id="GO:0003723">
    <property type="term" value="F:RNA binding"/>
    <property type="evidence" value="ECO:0007669"/>
    <property type="project" value="InterPro"/>
</dbReference>
<keyword evidence="2 5" id="KW-0489">Methyltransferase</keyword>
<sequence>MLDHIRIVLVNTTHPGNIGAVARAMKNMGLSDLCLVAPKRYPDEEAIARASGATDILERARIVDELTEALEDCQLVVGASARGRHIPWPVIDPRELAAIATPLAGRSRVAILFGREDRGLTNEELHACHHHVHIPSVEGFSSLNVAAAVQVVCYELRMAGLYQNASDKPQWGTDWDIELADHAELERMFEHLERTLVDIEFLDPDNPRQLMPRLRRLFLRAVPDKVEVNVLRGILKSVNRAMLGKQKDGKQ</sequence>
<evidence type="ECO:0000313" key="7">
    <source>
        <dbReference type="EMBL" id="KEA64859.1"/>
    </source>
</evidence>
<feature type="domain" description="tRNA/rRNA methyltransferase SpoU type" evidence="6">
    <location>
        <begin position="5"/>
        <end position="154"/>
    </location>
</feature>
<keyword evidence="5" id="KW-0819">tRNA processing</keyword>
<dbReference type="CDD" id="cd18093">
    <property type="entry name" value="SpoU-like_TrmJ"/>
    <property type="match status" value="1"/>
</dbReference>
<protein>
    <recommendedName>
        <fullName evidence="5">tRNA (cytidine/uridine-2'-O-)-methyltransferase TrmJ</fullName>
        <ecNumber evidence="5">2.1.1.200</ecNumber>
    </recommendedName>
    <alternativeName>
        <fullName evidence="5">tRNA (cytidine(32)/uridine(32)-2'-O)-methyltransferase</fullName>
    </alternativeName>
    <alternativeName>
        <fullName evidence="5">tRNA Cm32/Um32 methyltransferase</fullName>
    </alternativeName>
</protein>
<comment type="catalytic activity">
    <reaction evidence="5">
        <text>uridine(32) in tRNA + S-adenosyl-L-methionine = 2'-O-methyluridine(32) in tRNA + S-adenosyl-L-homocysteine + H(+)</text>
        <dbReference type="Rhea" id="RHEA:42936"/>
        <dbReference type="Rhea" id="RHEA-COMP:10107"/>
        <dbReference type="Rhea" id="RHEA-COMP:10290"/>
        <dbReference type="ChEBI" id="CHEBI:15378"/>
        <dbReference type="ChEBI" id="CHEBI:57856"/>
        <dbReference type="ChEBI" id="CHEBI:59789"/>
        <dbReference type="ChEBI" id="CHEBI:65315"/>
        <dbReference type="ChEBI" id="CHEBI:74478"/>
        <dbReference type="EC" id="2.1.1.200"/>
    </reaction>
</comment>
<dbReference type="InterPro" id="IPR004384">
    <property type="entry name" value="RNA_MeTrfase_TrmJ/LasT"/>
</dbReference>
<keyword evidence="4 5" id="KW-0949">S-adenosyl-L-methionine</keyword>
<dbReference type="GO" id="GO:0002128">
    <property type="term" value="P:tRNA nucleoside ribose methylation"/>
    <property type="evidence" value="ECO:0007669"/>
    <property type="project" value="TreeGrafter"/>
</dbReference>
<dbReference type="GO" id="GO:0106339">
    <property type="term" value="F:tRNA (cytidine(32)-2'-O)-methyltransferase activity"/>
    <property type="evidence" value="ECO:0007669"/>
    <property type="project" value="RHEA"/>
</dbReference>
<comment type="function">
    <text evidence="5">Catalyzes the formation of 2'O-methylated cytidine (Cm32) or 2'O-methylated uridine (Um32) at position 32 in tRNA.</text>
</comment>
<evidence type="ECO:0000313" key="8">
    <source>
        <dbReference type="Proteomes" id="UP000028252"/>
    </source>
</evidence>
<dbReference type="SUPFAM" id="SSF75217">
    <property type="entry name" value="alpha/beta knot"/>
    <property type="match status" value="1"/>
</dbReference>
<dbReference type="Gene3D" id="1.10.8.590">
    <property type="match status" value="1"/>
</dbReference>
<dbReference type="PATRIC" id="fig|1232683.4.peg.1302"/>
<evidence type="ECO:0000259" key="6">
    <source>
        <dbReference type="Pfam" id="PF00588"/>
    </source>
</evidence>
<keyword evidence="5" id="KW-0963">Cytoplasm</keyword>
<dbReference type="PANTHER" id="PTHR42786:SF2">
    <property type="entry name" value="TRNA (CYTIDINE_URIDINE-2'-O-)-METHYLTRANSFERASE TRMJ"/>
    <property type="match status" value="1"/>
</dbReference>
<dbReference type="RefSeq" id="WP_036185140.1">
    <property type="nucleotide sequence ID" value="NZ_JMQN01000015.1"/>
</dbReference>
<evidence type="ECO:0000256" key="2">
    <source>
        <dbReference type="ARBA" id="ARBA00022603"/>
    </source>
</evidence>
<dbReference type="PANTHER" id="PTHR42786">
    <property type="entry name" value="TRNA/RRNA METHYLTRANSFERASE"/>
    <property type="match status" value="1"/>
</dbReference>
<name>A0A081G254_9GAMM</name>
<comment type="similarity">
    <text evidence="1">Belongs to the class IV-like SAM-binding methyltransferase superfamily. RNA methyltransferase TrmH family.</text>
</comment>
<dbReference type="GO" id="GO:0005829">
    <property type="term" value="C:cytosol"/>
    <property type="evidence" value="ECO:0007669"/>
    <property type="project" value="TreeGrafter"/>
</dbReference>
<reference evidence="7 8" key="1">
    <citation type="submission" date="2014-04" db="EMBL/GenBank/DDBJ databases">
        <title>Marinobacterium kochiensis sp. nov., isolated from sediment sample collected from Kochi backwaters in Kerala, India.</title>
        <authorList>
            <person name="Singh A."/>
            <person name="Pinnaka A.K."/>
        </authorList>
    </citation>
    <scope>NUCLEOTIDE SEQUENCE [LARGE SCALE GENOMIC DNA]</scope>
    <source>
        <strain evidence="7 8">AK27</strain>
    </source>
</reference>
<keyword evidence="8" id="KW-1185">Reference proteome</keyword>
<comment type="catalytic activity">
    <reaction evidence="5">
        <text>cytidine(32) in tRNA + S-adenosyl-L-methionine = 2'-O-methylcytidine(32) in tRNA + S-adenosyl-L-homocysteine + H(+)</text>
        <dbReference type="Rhea" id="RHEA:42932"/>
        <dbReference type="Rhea" id="RHEA-COMP:10288"/>
        <dbReference type="Rhea" id="RHEA-COMP:10289"/>
        <dbReference type="ChEBI" id="CHEBI:15378"/>
        <dbReference type="ChEBI" id="CHEBI:57856"/>
        <dbReference type="ChEBI" id="CHEBI:59789"/>
        <dbReference type="ChEBI" id="CHEBI:74495"/>
        <dbReference type="ChEBI" id="CHEBI:82748"/>
        <dbReference type="EC" id="2.1.1.200"/>
    </reaction>
</comment>
<organism evidence="7 8">
    <name type="scientific">Marinobacterium lacunae</name>
    <dbReference type="NCBI Taxonomy" id="1232683"/>
    <lineage>
        <taxon>Bacteria</taxon>
        <taxon>Pseudomonadati</taxon>
        <taxon>Pseudomonadota</taxon>
        <taxon>Gammaproteobacteria</taxon>
        <taxon>Oceanospirillales</taxon>
        <taxon>Oceanospirillaceae</taxon>
        <taxon>Marinobacterium</taxon>
    </lineage>
</organism>
<gene>
    <name evidence="5" type="primary">trmJ</name>
    <name evidence="7" type="ORF">ADIMK_1312</name>
</gene>
<dbReference type="InterPro" id="IPR029028">
    <property type="entry name" value="Alpha/beta_knot_MTases"/>
</dbReference>
<comment type="subcellular location">
    <subcellularLocation>
        <location evidence="5">Cytoplasm</location>
    </subcellularLocation>
</comment>
<dbReference type="InterPro" id="IPR029026">
    <property type="entry name" value="tRNA_m1G_MTases_N"/>
</dbReference>
<dbReference type="InterPro" id="IPR001537">
    <property type="entry name" value="SpoU_MeTrfase"/>
</dbReference>
<dbReference type="Gene3D" id="3.40.1280.10">
    <property type="match status" value="1"/>
</dbReference>
<evidence type="ECO:0000256" key="5">
    <source>
        <dbReference type="RuleBase" id="RU362024"/>
    </source>
</evidence>
<dbReference type="NCBIfam" id="TIGR00050">
    <property type="entry name" value="rRNA_methyl_1"/>
    <property type="match status" value="1"/>
</dbReference>
<dbReference type="EMBL" id="JMQN01000015">
    <property type="protein sequence ID" value="KEA64859.1"/>
    <property type="molecule type" value="Genomic_DNA"/>
</dbReference>
<comment type="caution">
    <text evidence="7">The sequence shown here is derived from an EMBL/GenBank/DDBJ whole genome shotgun (WGS) entry which is preliminary data.</text>
</comment>
<dbReference type="FunFam" id="3.40.1280.10:FF:000006">
    <property type="entry name" value="Uncharacterized tRNA/rRNA methyltransferase HI_0380"/>
    <property type="match status" value="1"/>
</dbReference>
<evidence type="ECO:0000256" key="4">
    <source>
        <dbReference type="ARBA" id="ARBA00022691"/>
    </source>
</evidence>
<dbReference type="AlphaFoldDB" id="A0A081G254"/>
<dbReference type="Proteomes" id="UP000028252">
    <property type="component" value="Unassembled WGS sequence"/>
</dbReference>
<dbReference type="OrthoDB" id="9806346at2"/>
<dbReference type="GO" id="GO:0160206">
    <property type="term" value="F:tRNA (cytidine(32)/uridine(32)-2'-O)-methyltransferase activity"/>
    <property type="evidence" value="ECO:0007669"/>
    <property type="project" value="UniProtKB-EC"/>
</dbReference>
<dbReference type="eggNOG" id="COG0565">
    <property type="taxonomic scope" value="Bacteria"/>
</dbReference>
<dbReference type="PIRSF" id="PIRSF004808">
    <property type="entry name" value="LasT"/>
    <property type="match status" value="1"/>
</dbReference>